<evidence type="ECO:0000259" key="1">
    <source>
        <dbReference type="Pfam" id="PF13672"/>
    </source>
</evidence>
<sequence length="282" mass="32039">MARRVISSLEANFKGRPNEDFCFYKKNTYGICLAVADGISRTSYRDPYPGAYLAAKLLCKEAIALLDPKSAGGDDDVREVFLRANACIRDMNSERGINEETVDYLEKDYYGCVGAIGLIGGVGEHQWLDYGLIGDCGIIVFDINLEPIFLSENKVEVLEKFRTFHCFSKDSDAMTYWRKNVRNKPRAGYMTYGALTGEAEALEYLIRGRIRLNIGDTVLFFSDGIYPFIFDIRFRNYLRERLKRRQGFFRIGEYIGVLLPDLKSQNISNLDDDKALVAVAIN</sequence>
<evidence type="ECO:0000313" key="3">
    <source>
        <dbReference type="Proteomes" id="UP000177932"/>
    </source>
</evidence>
<dbReference type="Proteomes" id="UP000177932">
    <property type="component" value="Unassembled WGS sequence"/>
</dbReference>
<dbReference type="InterPro" id="IPR036457">
    <property type="entry name" value="PPM-type-like_dom_sf"/>
</dbReference>
<gene>
    <name evidence="2" type="ORF">A2827_01815</name>
</gene>
<protein>
    <recommendedName>
        <fullName evidence="1">PPM-type phosphatase domain-containing protein</fullName>
    </recommendedName>
</protein>
<evidence type="ECO:0000313" key="2">
    <source>
        <dbReference type="EMBL" id="OGZ58426.1"/>
    </source>
</evidence>
<dbReference type="InterPro" id="IPR001932">
    <property type="entry name" value="PPM-type_phosphatase-like_dom"/>
</dbReference>
<feature type="domain" description="PPM-type phosphatase" evidence="1">
    <location>
        <begin position="14"/>
        <end position="248"/>
    </location>
</feature>
<comment type="caution">
    <text evidence="2">The sequence shown here is derived from an EMBL/GenBank/DDBJ whole genome shotgun (WGS) entry which is preliminary data.</text>
</comment>
<dbReference type="SUPFAM" id="SSF81606">
    <property type="entry name" value="PP2C-like"/>
    <property type="match status" value="1"/>
</dbReference>
<accession>A0A1G2H7H2</accession>
<dbReference type="STRING" id="1802158.A2827_01815"/>
<dbReference type="EMBL" id="MHOD01000007">
    <property type="protein sequence ID" value="OGZ58426.1"/>
    <property type="molecule type" value="Genomic_DNA"/>
</dbReference>
<dbReference type="AlphaFoldDB" id="A0A1G2H7H2"/>
<dbReference type="Pfam" id="PF13672">
    <property type="entry name" value="PP2C_2"/>
    <property type="match status" value="1"/>
</dbReference>
<dbReference type="Gene3D" id="3.60.40.10">
    <property type="entry name" value="PPM-type phosphatase domain"/>
    <property type="match status" value="1"/>
</dbReference>
<reference evidence="2 3" key="1">
    <citation type="journal article" date="2016" name="Nat. Commun.">
        <title>Thousands of microbial genomes shed light on interconnected biogeochemical processes in an aquifer system.</title>
        <authorList>
            <person name="Anantharaman K."/>
            <person name="Brown C.T."/>
            <person name="Hug L.A."/>
            <person name="Sharon I."/>
            <person name="Castelle C.J."/>
            <person name="Probst A.J."/>
            <person name="Thomas B.C."/>
            <person name="Singh A."/>
            <person name="Wilkins M.J."/>
            <person name="Karaoz U."/>
            <person name="Brodie E.L."/>
            <person name="Williams K.H."/>
            <person name="Hubbard S.S."/>
            <person name="Banfield J.F."/>
        </authorList>
    </citation>
    <scope>NUCLEOTIDE SEQUENCE [LARGE SCALE GENOMIC DNA]</scope>
</reference>
<organism evidence="2 3">
    <name type="scientific">Candidatus Spechtbacteria bacterium RIFCSPHIGHO2_01_FULL_43_30</name>
    <dbReference type="NCBI Taxonomy" id="1802158"/>
    <lineage>
        <taxon>Bacteria</taxon>
        <taxon>Candidatus Spechtiibacteriota</taxon>
    </lineage>
</organism>
<proteinExistence type="predicted"/>
<name>A0A1G2H7H2_9BACT</name>